<proteinExistence type="predicted"/>
<accession>A0A1T3FDP3</accession>
<evidence type="ECO:0000313" key="2">
    <source>
        <dbReference type="Proteomes" id="UP000188947"/>
    </source>
</evidence>
<dbReference type="EMBL" id="MPOG01000003">
    <property type="protein sequence ID" value="OOH97605.1"/>
    <property type="molecule type" value="Genomic_DNA"/>
</dbReference>
<comment type="caution">
    <text evidence="1">The sequence shown here is derived from an EMBL/GenBank/DDBJ whole genome shotgun (WGS) entry which is preliminary data.</text>
</comment>
<organism evidence="1 2">
    <name type="scientific">Elizabethkingia meningoseptica</name>
    <name type="common">Chryseobacterium meningosepticum</name>
    <dbReference type="NCBI Taxonomy" id="238"/>
    <lineage>
        <taxon>Bacteria</taxon>
        <taxon>Pseudomonadati</taxon>
        <taxon>Bacteroidota</taxon>
        <taxon>Flavobacteriia</taxon>
        <taxon>Flavobacteriales</taxon>
        <taxon>Weeksellaceae</taxon>
        <taxon>Elizabethkingia</taxon>
    </lineage>
</organism>
<reference evidence="1 2" key="1">
    <citation type="submission" date="2016-11" db="EMBL/GenBank/DDBJ databases">
        <title>Genome sequence and comparative genomic analysis of clinical strain Elizabethkingia meningoseptica 61421 PRCM.</title>
        <authorList>
            <person name="Wang M."/>
            <person name="Hu S."/>
            <person name="Cao L."/>
            <person name="Jiang T."/>
            <person name="Zhou Y."/>
            <person name="Ming D."/>
        </authorList>
    </citation>
    <scope>NUCLEOTIDE SEQUENCE [LARGE SCALE GENOMIC DNA]</scope>
    <source>
        <strain evidence="1 2">61421 PRCM</strain>
    </source>
</reference>
<dbReference type="STRING" id="238.BBD35_01130"/>
<keyword evidence="2" id="KW-1185">Reference proteome</keyword>
<sequence length="272" mass="31587">MDEVYQRKRILVQKVFEKAGKEIPRKTPNAIADYLSPLFEEKFGILKDPMTYSRYYRYLIKRNEDYNIDDITKDQLSKYLGYKDFNDFCQNISIEKEHGNTNLTISINEDEESLSEKLSKIIINITNAPVFNLPEFFQKKSNQAITGIILAGSLVGGFFYNKDKQEEPPKITLKETFCMYWAGDEYKITNCSDKDPHHNVKPFDSIQIKYFKRITQPDTLTPNNAMEKVWYSKLNNQVDFFTSVGTGTNPGNDAKLKPVTPLIIKKYAHENK</sequence>
<dbReference type="Proteomes" id="UP000188947">
    <property type="component" value="Unassembled WGS sequence"/>
</dbReference>
<dbReference type="OrthoDB" id="1340494at2"/>
<gene>
    <name evidence="1" type="ORF">BMF97_03005</name>
</gene>
<protein>
    <submittedName>
        <fullName evidence="1">Uncharacterized protein</fullName>
    </submittedName>
</protein>
<evidence type="ECO:0000313" key="1">
    <source>
        <dbReference type="EMBL" id="OOH97605.1"/>
    </source>
</evidence>
<dbReference type="AlphaFoldDB" id="A0A1T3FDP3"/>
<name>A0A1T3FDP3_ELIME</name>
<dbReference type="RefSeq" id="WP_070905308.1">
    <property type="nucleotide sequence ID" value="NZ_CP016378.1"/>
</dbReference>